<proteinExistence type="inferred from homology"/>
<keyword evidence="2" id="KW-0009">Actin-binding</keyword>
<dbReference type="RefSeq" id="XP_066922850.1">
    <property type="nucleotide sequence ID" value="XM_067066749.1"/>
</dbReference>
<keyword evidence="5" id="KW-1185">Reference proteome</keyword>
<dbReference type="PANTHER" id="PTHR11913">
    <property type="entry name" value="COFILIN-RELATED"/>
    <property type="match status" value="1"/>
</dbReference>
<dbReference type="GO" id="GO:0015629">
    <property type="term" value="C:actin cytoskeleton"/>
    <property type="evidence" value="ECO:0007669"/>
    <property type="project" value="InterPro"/>
</dbReference>
<dbReference type="GO" id="GO:0030042">
    <property type="term" value="P:actin filament depolymerization"/>
    <property type="evidence" value="ECO:0007669"/>
    <property type="project" value="InterPro"/>
</dbReference>
<protein>
    <recommendedName>
        <fullName evidence="3">ADF-H domain-containing protein</fullName>
    </recommendedName>
</protein>
<sequence>MVDSGIKITNDCIEAFKGFHKAPQKHRFCVFGFNEKFDKVVLVHSAPLDATFEDLVTILAQHKACYVFYDCQYENKEGHKRNKALYAIWSGAEASRKEKMLIASTTKEVERKCNDFAKKASFHEWSDLTEQNFIDAVCN</sequence>
<dbReference type="Proteomes" id="UP000594262">
    <property type="component" value="Unplaced"/>
</dbReference>
<evidence type="ECO:0000256" key="2">
    <source>
        <dbReference type="ARBA" id="ARBA00023203"/>
    </source>
</evidence>
<comment type="similarity">
    <text evidence="1">Belongs to the actin-binding proteins ADF family.</text>
</comment>
<dbReference type="EnsemblMetazoa" id="CLYHEMT026124.6">
    <property type="protein sequence ID" value="CLYHEMP026124.6"/>
    <property type="gene ID" value="CLYHEMG026124"/>
</dbReference>
<accession>A0A7M5XLX4</accession>
<reference evidence="4" key="1">
    <citation type="submission" date="2021-01" db="UniProtKB">
        <authorList>
            <consortium name="EnsemblMetazoa"/>
        </authorList>
    </citation>
    <scope>IDENTIFICATION</scope>
</reference>
<organism evidence="4 5">
    <name type="scientific">Clytia hemisphaerica</name>
    <dbReference type="NCBI Taxonomy" id="252671"/>
    <lineage>
        <taxon>Eukaryota</taxon>
        <taxon>Metazoa</taxon>
        <taxon>Cnidaria</taxon>
        <taxon>Hydrozoa</taxon>
        <taxon>Hydroidolina</taxon>
        <taxon>Leptothecata</taxon>
        <taxon>Obeliida</taxon>
        <taxon>Clytiidae</taxon>
        <taxon>Clytia</taxon>
    </lineage>
</organism>
<dbReference type="SMART" id="SM00102">
    <property type="entry name" value="ADF"/>
    <property type="match status" value="1"/>
</dbReference>
<dbReference type="SUPFAM" id="SSF55753">
    <property type="entry name" value="Actin depolymerizing proteins"/>
    <property type="match status" value="1"/>
</dbReference>
<dbReference type="PROSITE" id="PS51263">
    <property type="entry name" value="ADF_H"/>
    <property type="match status" value="1"/>
</dbReference>
<name>A0A7M5XLX4_9CNID</name>
<dbReference type="Pfam" id="PF00241">
    <property type="entry name" value="Cofilin_ADF"/>
    <property type="match status" value="1"/>
</dbReference>
<dbReference type="InterPro" id="IPR002108">
    <property type="entry name" value="ADF-H"/>
</dbReference>
<feature type="domain" description="ADF-H" evidence="3">
    <location>
        <begin position="5"/>
        <end position="138"/>
    </location>
</feature>
<evidence type="ECO:0000313" key="5">
    <source>
        <dbReference type="Proteomes" id="UP000594262"/>
    </source>
</evidence>
<evidence type="ECO:0000313" key="4">
    <source>
        <dbReference type="EnsemblMetazoa" id="CLYHEMP026124.4"/>
    </source>
</evidence>
<evidence type="ECO:0000256" key="1">
    <source>
        <dbReference type="ARBA" id="ARBA00006844"/>
    </source>
</evidence>
<dbReference type="EnsemblMetazoa" id="CLYHEMT026124.3">
    <property type="protein sequence ID" value="CLYHEMP026124.3"/>
    <property type="gene ID" value="CLYHEMG026124"/>
</dbReference>
<dbReference type="OrthoDB" id="10249245at2759"/>
<dbReference type="EnsemblMetazoa" id="CLYHEMT026124.4">
    <property type="protein sequence ID" value="CLYHEMP026124.4"/>
    <property type="gene ID" value="CLYHEMG026124"/>
</dbReference>
<dbReference type="AlphaFoldDB" id="A0A7M5XLX4"/>
<dbReference type="InterPro" id="IPR017904">
    <property type="entry name" value="ADF/Cofilin"/>
</dbReference>
<dbReference type="InterPro" id="IPR029006">
    <property type="entry name" value="ADF-H/Gelsolin-like_dom_sf"/>
</dbReference>
<evidence type="ECO:0000259" key="3">
    <source>
        <dbReference type="PROSITE" id="PS51263"/>
    </source>
</evidence>
<dbReference type="GO" id="GO:0003779">
    <property type="term" value="F:actin binding"/>
    <property type="evidence" value="ECO:0007669"/>
    <property type="project" value="UniProtKB-KW"/>
</dbReference>
<dbReference type="GeneID" id="136810179"/>
<dbReference type="Gene3D" id="3.40.20.10">
    <property type="entry name" value="Severin"/>
    <property type="match status" value="1"/>
</dbReference>